<evidence type="ECO:0000256" key="4">
    <source>
        <dbReference type="ARBA" id="ARBA00022553"/>
    </source>
</evidence>
<feature type="region of interest" description="Disordered" evidence="22">
    <location>
        <begin position="932"/>
        <end position="953"/>
    </location>
</feature>
<evidence type="ECO:0000256" key="9">
    <source>
        <dbReference type="ARBA" id="ARBA00022889"/>
    </source>
</evidence>
<feature type="region of interest" description="Disordered" evidence="22">
    <location>
        <begin position="1"/>
        <end position="31"/>
    </location>
</feature>
<dbReference type="InterPro" id="IPR050174">
    <property type="entry name" value="Protocadherin/Cadherin-CA"/>
</dbReference>
<evidence type="ECO:0000256" key="16">
    <source>
        <dbReference type="ARBA" id="ARBA00034100"/>
    </source>
</evidence>
<keyword evidence="9" id="KW-0130">Cell adhesion</keyword>
<dbReference type="Ensembl" id="ENSPSTT00000005480.1">
    <property type="protein sequence ID" value="ENSPSTP00000005217.1"/>
    <property type="gene ID" value="ENSPSTG00000003705.1"/>
</dbReference>
<dbReference type="GO" id="GO:0030425">
    <property type="term" value="C:dendrite"/>
    <property type="evidence" value="ECO:0007669"/>
    <property type="project" value="UniProtKB-SubCell"/>
</dbReference>
<dbReference type="AlphaFoldDB" id="A0A8C9L6R2"/>
<keyword evidence="26" id="KW-1185">Reference proteome</keyword>
<evidence type="ECO:0000313" key="26">
    <source>
        <dbReference type="Proteomes" id="UP000694428"/>
    </source>
</evidence>
<keyword evidence="8 21" id="KW-0106">Calcium</keyword>
<accession>A0A8C9L6R2</accession>
<keyword evidence="5 23" id="KW-0812">Transmembrane</keyword>
<dbReference type="PROSITE" id="PS00232">
    <property type="entry name" value="CADHERIN_1"/>
    <property type="match status" value="3"/>
</dbReference>
<evidence type="ECO:0000259" key="24">
    <source>
        <dbReference type="PROSITE" id="PS50268"/>
    </source>
</evidence>
<keyword evidence="14" id="KW-0628">Postsynaptic cell membrane</keyword>
<feature type="compositionally biased region" description="Basic and acidic residues" evidence="22">
    <location>
        <begin position="932"/>
        <end position="946"/>
    </location>
</feature>
<dbReference type="InterPro" id="IPR002126">
    <property type="entry name" value="Cadherin-like_dom"/>
</dbReference>
<proteinExistence type="predicted"/>
<protein>
    <recommendedName>
        <fullName evidence="20">Protocadherin-8</fullName>
    </recommendedName>
</protein>
<evidence type="ECO:0000256" key="10">
    <source>
        <dbReference type="ARBA" id="ARBA00022989"/>
    </source>
</evidence>
<comment type="subcellular location">
    <subcellularLocation>
        <location evidence="1">Cell membrane</location>
        <topology evidence="1">Single-pass type I membrane protein</topology>
    </subcellularLocation>
    <subcellularLocation>
        <location evidence="2">Cell projection</location>
        <location evidence="2">Dendrite</location>
    </subcellularLocation>
    <subcellularLocation>
        <location evidence="16">Postsynaptic cell membrane</location>
    </subcellularLocation>
    <subcellularLocation>
        <location evidence="17">Presynaptic cell membrane</location>
    </subcellularLocation>
</comment>
<keyword evidence="13" id="KW-0325">Glycoprotein</keyword>
<evidence type="ECO:0000256" key="23">
    <source>
        <dbReference type="SAM" id="Phobius"/>
    </source>
</evidence>
<evidence type="ECO:0000256" key="5">
    <source>
        <dbReference type="ARBA" id="ARBA00022692"/>
    </source>
</evidence>
<dbReference type="GO" id="GO:0045211">
    <property type="term" value="C:postsynaptic membrane"/>
    <property type="evidence" value="ECO:0007669"/>
    <property type="project" value="UniProtKB-SubCell"/>
</dbReference>
<evidence type="ECO:0000256" key="3">
    <source>
        <dbReference type="ARBA" id="ARBA00022475"/>
    </source>
</evidence>
<dbReference type="SUPFAM" id="SSF49313">
    <property type="entry name" value="Cadherin-like"/>
    <property type="match status" value="5"/>
</dbReference>
<dbReference type="FunFam" id="2.60.40.60:FF:000007">
    <property type="entry name" value="Protocadherin alpha 2"/>
    <property type="match status" value="1"/>
</dbReference>
<dbReference type="GO" id="GO:0005509">
    <property type="term" value="F:calcium ion binding"/>
    <property type="evidence" value="ECO:0007669"/>
    <property type="project" value="UniProtKB-UniRule"/>
</dbReference>
<dbReference type="PANTHER" id="PTHR24028:SF46">
    <property type="entry name" value="PROTOCADHERIN-8"/>
    <property type="match status" value="1"/>
</dbReference>
<feature type="domain" description="Cadherin" evidence="24">
    <location>
        <begin position="417"/>
        <end position="513"/>
    </location>
</feature>
<evidence type="ECO:0000256" key="20">
    <source>
        <dbReference type="ARBA" id="ARBA00067805"/>
    </source>
</evidence>
<reference evidence="25" key="2">
    <citation type="submission" date="2025-09" db="UniProtKB">
        <authorList>
            <consortium name="Ensembl"/>
        </authorList>
    </citation>
    <scope>IDENTIFICATION</scope>
</reference>
<evidence type="ECO:0000256" key="8">
    <source>
        <dbReference type="ARBA" id="ARBA00022837"/>
    </source>
</evidence>
<evidence type="ECO:0000256" key="12">
    <source>
        <dbReference type="ARBA" id="ARBA00023136"/>
    </source>
</evidence>
<keyword evidence="11" id="KW-0770">Synapse</keyword>
<evidence type="ECO:0000256" key="15">
    <source>
        <dbReference type="ARBA" id="ARBA00023273"/>
    </source>
</evidence>
<dbReference type="InterPro" id="IPR015919">
    <property type="entry name" value="Cadherin-like_sf"/>
</dbReference>
<feature type="domain" description="Cadherin" evidence="24">
    <location>
        <begin position="184"/>
        <end position="292"/>
    </location>
</feature>
<feature type="region of interest" description="Disordered" evidence="22">
    <location>
        <begin position="818"/>
        <end position="849"/>
    </location>
</feature>
<dbReference type="GO" id="GO:0007156">
    <property type="term" value="P:homophilic cell adhesion via plasma membrane adhesion molecules"/>
    <property type="evidence" value="ECO:0007669"/>
    <property type="project" value="InterPro"/>
</dbReference>
<dbReference type="SMART" id="SM00112">
    <property type="entry name" value="CA"/>
    <property type="match status" value="6"/>
</dbReference>
<reference evidence="25" key="1">
    <citation type="submission" date="2025-08" db="UniProtKB">
        <authorList>
            <consortium name="Ensembl"/>
        </authorList>
    </citation>
    <scope>IDENTIFICATION</scope>
</reference>
<comment type="subunit">
    <text evidence="19">The N-terminal extracellular domain forms homophilic interactions; these interactions activate p38 MAPK via TAOK2 and trigger endocytosis. Interacts with CDH2; this interaction may lead to CDH2 cointernalization. Interacts with CDH11. Interacts with TAOK2.</text>
</comment>
<feature type="domain" description="Cadherin" evidence="24">
    <location>
        <begin position="85"/>
        <end position="183"/>
    </location>
</feature>
<keyword evidence="7" id="KW-0677">Repeat</keyword>
<dbReference type="FunFam" id="2.60.40.60:FF:000117">
    <property type="entry name" value="protocadherin-8 isoform X1"/>
    <property type="match status" value="1"/>
</dbReference>
<dbReference type="FunFam" id="2.60.40.60:FF:000001">
    <property type="entry name" value="Protocadherin alpha 2"/>
    <property type="match status" value="1"/>
</dbReference>
<sequence>MGLSGAARFPLAPPPPHLHTPSIKGSAEVQTGADGGGGCVELCVVPAPRPLSQSRAGAMSPLRLLAAGCLLALSRCKTVRYRTDEEGAPGTVIGTLADEMPVKAPGEMSFRLMRQFSNSSLVRVREEDGQLSIGEAGLDRERLCGQAPQCVLAFDVVSCWRERYRLVHVELEVRDINDNAPHFPRAQMALEVSESAAPGTRLPLEVAVDEDVGSNSIQSFQVSLNSHFGVEAQTRADGARCADLVLLQELDRERQPSYTLELVAKDGGSPARSGTATVHVRVLDANDNSPTFARSSVTVELPEDAPPGSLLLDLDAEDPDEGPNGEVVYAFGSQVPPEARRLFRLDPRSGRLTLEAAVDYERTRTYELDVRAQDRGASPRTATCTVVVRLTDVNDNAPRISISALRGAGSAAGVAYVSEAAASESFVALVSASDRDSGTNGQVRCSLRGHDHFALQRAYEDSYMIVTTAALDRERIPEYNLTVVAEDLGSPPFKTVRQYTVRVSDENDNAPLFAKPLYEVAVPENNPPGAYITTVVARDPDLGHNGKVTYRLLETQVMGAPISTYVSVDPATGAIYALRTFNYEILKQLDLRIQATDGGSPQLSSSTLVKVRMVDQNDNPPIIIHPVLTNGSVEISVSSKTSRDALVAQIKARDADDGANAELTFAFLEEPQQDLFAINPSTGDIVLRGDLSEELGQLFKVILTVTDNGRPPLATTATVNFLVTATAPSSIQEVAKPSSWQGKALQWDIPLIVIIVLAGSCTLLLVAIITIATTCNRRKKGNEIKNNSPLKEQIDISHLEKGRQEDSSQRGNVFEVRTFPSKTSFSGPDPSPAAEEISTAESSSDSTCLYEGQKRLRGAGGEVRSYASWKAEGGREGSQGVNHRDAVLMLIDPLLLPSPQQGFTAAPSFGKEPAPPVAIWKGHSFNTISGREAEKFSGKDSGKGDSDFNDSDSDISGDALKKDLITHMQNGLWACTAECKILGHSDRCWSPSCGRANPHPSPHPPAPLSTFCKSTSLPRDPLRRDNFYQAQLPKTVGLQSVYEKVLHRDFDRTITLLSPPRPARLPDLQEIGVPLYPAPSTRFLGPQTDATEKA</sequence>
<name>A0A8C9L6R2_PAVCR</name>
<dbReference type="FunFam" id="2.60.40.60:FF:000003">
    <property type="entry name" value="Protocadherin alpha 2"/>
    <property type="match status" value="1"/>
</dbReference>
<comment type="function">
    <text evidence="18">Calcium-dependent cell-adhesion protein. May play a role in activity-induced synaptic reorganization underlying long term memory. Could be involved in CDH2 internalization through TAOK2/p38 MAPK pathway. In hippocampal neurons, may play a role in the down-regulation of dendritic spines, maybe through its action on CDH2 endocytosis.</text>
</comment>
<organism evidence="25 26">
    <name type="scientific">Pavo cristatus</name>
    <name type="common">Indian peafowl</name>
    <name type="synonym">Blue peafowl</name>
    <dbReference type="NCBI Taxonomy" id="9049"/>
    <lineage>
        <taxon>Eukaryota</taxon>
        <taxon>Metazoa</taxon>
        <taxon>Chordata</taxon>
        <taxon>Craniata</taxon>
        <taxon>Vertebrata</taxon>
        <taxon>Euteleostomi</taxon>
        <taxon>Archelosauria</taxon>
        <taxon>Archosauria</taxon>
        <taxon>Dinosauria</taxon>
        <taxon>Saurischia</taxon>
        <taxon>Theropoda</taxon>
        <taxon>Coelurosauria</taxon>
        <taxon>Aves</taxon>
        <taxon>Neognathae</taxon>
        <taxon>Galloanserae</taxon>
        <taxon>Galliformes</taxon>
        <taxon>Phasianidae</taxon>
        <taxon>Phasianinae</taxon>
        <taxon>Pavo</taxon>
    </lineage>
</organism>
<dbReference type="CDD" id="cd11304">
    <property type="entry name" value="Cadherin_repeat"/>
    <property type="match status" value="6"/>
</dbReference>
<feature type="transmembrane region" description="Helical" evidence="23">
    <location>
        <begin position="749"/>
        <end position="772"/>
    </location>
</feature>
<evidence type="ECO:0000256" key="21">
    <source>
        <dbReference type="PROSITE-ProRule" id="PRU00043"/>
    </source>
</evidence>
<keyword evidence="6" id="KW-0732">Signal</keyword>
<keyword evidence="15" id="KW-0966">Cell projection</keyword>
<dbReference type="Proteomes" id="UP000694428">
    <property type="component" value="Unplaced"/>
</dbReference>
<dbReference type="PRINTS" id="PR00205">
    <property type="entry name" value="CADHERIN"/>
</dbReference>
<dbReference type="InterPro" id="IPR013164">
    <property type="entry name" value="Cadherin_N"/>
</dbReference>
<keyword evidence="12 23" id="KW-0472">Membrane</keyword>
<evidence type="ECO:0000256" key="6">
    <source>
        <dbReference type="ARBA" id="ARBA00022729"/>
    </source>
</evidence>
<evidence type="ECO:0000256" key="14">
    <source>
        <dbReference type="ARBA" id="ARBA00023257"/>
    </source>
</evidence>
<evidence type="ECO:0000256" key="18">
    <source>
        <dbReference type="ARBA" id="ARBA00056898"/>
    </source>
</evidence>
<evidence type="ECO:0000256" key="17">
    <source>
        <dbReference type="ARBA" id="ARBA00034111"/>
    </source>
</evidence>
<keyword evidence="3" id="KW-1003">Cell membrane</keyword>
<evidence type="ECO:0000256" key="2">
    <source>
        <dbReference type="ARBA" id="ARBA00004279"/>
    </source>
</evidence>
<evidence type="ECO:0000313" key="25">
    <source>
        <dbReference type="Ensembl" id="ENSPSTP00000005217.1"/>
    </source>
</evidence>
<keyword evidence="4" id="KW-0597">Phosphoprotein</keyword>
<dbReference type="FunFam" id="2.60.40.60:FF:000002">
    <property type="entry name" value="Protocadherin alpha 2"/>
    <property type="match status" value="1"/>
</dbReference>
<dbReference type="Pfam" id="PF08266">
    <property type="entry name" value="Cadherin_2"/>
    <property type="match status" value="1"/>
</dbReference>
<evidence type="ECO:0000256" key="19">
    <source>
        <dbReference type="ARBA" id="ARBA00064553"/>
    </source>
</evidence>
<dbReference type="GO" id="GO:0042734">
    <property type="term" value="C:presynaptic membrane"/>
    <property type="evidence" value="ECO:0007669"/>
    <property type="project" value="UniProtKB-SubCell"/>
</dbReference>
<keyword evidence="10 23" id="KW-1133">Transmembrane helix</keyword>
<dbReference type="Gene3D" id="2.60.40.60">
    <property type="entry name" value="Cadherins"/>
    <property type="match status" value="6"/>
</dbReference>
<feature type="domain" description="Cadherin" evidence="24">
    <location>
        <begin position="514"/>
        <end position="623"/>
    </location>
</feature>
<dbReference type="PROSITE" id="PS50268">
    <property type="entry name" value="CADHERIN_2"/>
    <property type="match status" value="6"/>
</dbReference>
<evidence type="ECO:0000256" key="7">
    <source>
        <dbReference type="ARBA" id="ARBA00022737"/>
    </source>
</evidence>
<dbReference type="Pfam" id="PF00028">
    <property type="entry name" value="Cadherin"/>
    <property type="match status" value="5"/>
</dbReference>
<evidence type="ECO:0000256" key="13">
    <source>
        <dbReference type="ARBA" id="ARBA00023180"/>
    </source>
</evidence>
<feature type="domain" description="Cadherin" evidence="24">
    <location>
        <begin position="629"/>
        <end position="739"/>
    </location>
</feature>
<dbReference type="InterPro" id="IPR020894">
    <property type="entry name" value="Cadherin_CS"/>
</dbReference>
<evidence type="ECO:0000256" key="1">
    <source>
        <dbReference type="ARBA" id="ARBA00004251"/>
    </source>
</evidence>
<evidence type="ECO:0000256" key="22">
    <source>
        <dbReference type="SAM" id="MobiDB-lite"/>
    </source>
</evidence>
<dbReference type="PANTHER" id="PTHR24028">
    <property type="entry name" value="CADHERIN-87A"/>
    <property type="match status" value="1"/>
</dbReference>
<feature type="compositionally biased region" description="Low complexity" evidence="22">
    <location>
        <begin position="832"/>
        <end position="846"/>
    </location>
</feature>
<evidence type="ECO:0000256" key="11">
    <source>
        <dbReference type="ARBA" id="ARBA00023018"/>
    </source>
</evidence>
<feature type="domain" description="Cadherin" evidence="24">
    <location>
        <begin position="293"/>
        <end position="400"/>
    </location>
</feature>
<dbReference type="FunFam" id="2.60.40.60:FF:000120">
    <property type="entry name" value="Protocadherin 8"/>
    <property type="match status" value="1"/>
</dbReference>